<feature type="compositionally biased region" description="Low complexity" evidence="9">
    <location>
        <begin position="56"/>
        <end position="69"/>
    </location>
</feature>
<evidence type="ECO:0000256" key="4">
    <source>
        <dbReference type="ARBA" id="ARBA00022692"/>
    </source>
</evidence>
<feature type="region of interest" description="Disordered" evidence="9">
    <location>
        <begin position="55"/>
        <end position="78"/>
    </location>
</feature>
<keyword evidence="8 10" id="KW-0472">Membrane</keyword>
<dbReference type="SUPFAM" id="SSF52540">
    <property type="entry name" value="P-loop containing nucleoside triphosphate hydrolases"/>
    <property type="match status" value="1"/>
</dbReference>
<reference evidence="13 14" key="1">
    <citation type="submission" date="2015-04" db="EMBL/GenBank/DDBJ databases">
        <authorList>
            <person name="Syromyatnikov M.Y."/>
            <person name="Popov V.N."/>
        </authorList>
    </citation>
    <scope>NUCLEOTIDE SEQUENCE [LARGE SCALE GENOMIC DNA]</scope>
</reference>
<dbReference type="OrthoDB" id="422637at2759"/>
<keyword evidence="4 10" id="KW-0812">Transmembrane</keyword>
<evidence type="ECO:0000259" key="12">
    <source>
        <dbReference type="PROSITE" id="PS50929"/>
    </source>
</evidence>
<dbReference type="GO" id="GO:0015910">
    <property type="term" value="P:long-chain fatty acid import into peroxisome"/>
    <property type="evidence" value="ECO:0007669"/>
    <property type="project" value="TreeGrafter"/>
</dbReference>
<evidence type="ECO:0000259" key="11">
    <source>
        <dbReference type="PROSITE" id="PS50893"/>
    </source>
</evidence>
<dbReference type="PANTHER" id="PTHR11384">
    <property type="entry name" value="ATP-BINDING CASSETTE, SUB-FAMILY D MEMBER"/>
    <property type="match status" value="1"/>
</dbReference>
<dbReference type="CDD" id="cd03223">
    <property type="entry name" value="ABCD_peroxisomal_ALDP"/>
    <property type="match status" value="1"/>
</dbReference>
<dbReference type="Pfam" id="PF06472">
    <property type="entry name" value="ABC_membrane_2"/>
    <property type="match status" value="1"/>
</dbReference>
<dbReference type="EMBL" id="CVRI01000020">
    <property type="protein sequence ID" value="CRK91118.1"/>
    <property type="molecule type" value="Genomic_DNA"/>
</dbReference>
<dbReference type="GO" id="GO:0016887">
    <property type="term" value="F:ATP hydrolysis activity"/>
    <property type="evidence" value="ECO:0007669"/>
    <property type="project" value="InterPro"/>
</dbReference>
<dbReference type="InterPro" id="IPR050835">
    <property type="entry name" value="ABC_transporter_sub-D"/>
</dbReference>
<dbReference type="Gene3D" id="3.40.50.300">
    <property type="entry name" value="P-loop containing nucleotide triphosphate hydrolases"/>
    <property type="match status" value="1"/>
</dbReference>
<dbReference type="GO" id="GO:0006635">
    <property type="term" value="P:fatty acid beta-oxidation"/>
    <property type="evidence" value="ECO:0007669"/>
    <property type="project" value="TreeGrafter"/>
</dbReference>
<dbReference type="SUPFAM" id="SSF90123">
    <property type="entry name" value="ABC transporter transmembrane region"/>
    <property type="match status" value="1"/>
</dbReference>
<dbReference type="GO" id="GO:0005778">
    <property type="term" value="C:peroxisomal membrane"/>
    <property type="evidence" value="ECO:0007669"/>
    <property type="project" value="UniProtKB-SubCell"/>
</dbReference>
<comment type="similarity">
    <text evidence="2">Belongs to the ABC transporter superfamily. ABCD family. Peroxisomal fatty acyl CoA transporter (TC 3.A.1.203) subfamily.</text>
</comment>
<evidence type="ECO:0000256" key="9">
    <source>
        <dbReference type="SAM" id="MobiDB-lite"/>
    </source>
</evidence>
<evidence type="ECO:0000256" key="5">
    <source>
        <dbReference type="ARBA" id="ARBA00022741"/>
    </source>
</evidence>
<dbReference type="PROSITE" id="PS00211">
    <property type="entry name" value="ABC_TRANSPORTER_1"/>
    <property type="match status" value="1"/>
</dbReference>
<dbReference type="SMART" id="SM00382">
    <property type="entry name" value="AAA"/>
    <property type="match status" value="1"/>
</dbReference>
<evidence type="ECO:0000256" key="7">
    <source>
        <dbReference type="ARBA" id="ARBA00022989"/>
    </source>
</evidence>
<dbReference type="Pfam" id="PF00005">
    <property type="entry name" value="ABC_tran"/>
    <property type="match status" value="1"/>
</dbReference>
<keyword evidence="14" id="KW-1185">Reference proteome</keyword>
<dbReference type="PANTHER" id="PTHR11384:SF67">
    <property type="entry name" value="ATP-BINDING CASSETTE SUB-FAMILY D MEMBER 1"/>
    <property type="match status" value="1"/>
</dbReference>
<evidence type="ECO:0000256" key="2">
    <source>
        <dbReference type="ARBA" id="ARBA00008575"/>
    </source>
</evidence>
<dbReference type="InterPro" id="IPR003593">
    <property type="entry name" value="AAA+_ATPase"/>
</dbReference>
<proteinExistence type="inferred from homology"/>
<dbReference type="InterPro" id="IPR036640">
    <property type="entry name" value="ABC1_TM_sf"/>
</dbReference>
<dbReference type="InterPro" id="IPR003439">
    <property type="entry name" value="ABC_transporter-like_ATP-bd"/>
</dbReference>
<dbReference type="GO" id="GO:0005324">
    <property type="term" value="F:long-chain fatty acid transmembrane transporter activity"/>
    <property type="evidence" value="ECO:0007669"/>
    <property type="project" value="TreeGrafter"/>
</dbReference>
<name>A0A1J1HX65_9DIPT</name>
<dbReference type="GO" id="GO:0005524">
    <property type="term" value="F:ATP binding"/>
    <property type="evidence" value="ECO:0007669"/>
    <property type="project" value="UniProtKB-KW"/>
</dbReference>
<dbReference type="InterPro" id="IPR017871">
    <property type="entry name" value="ABC_transporter-like_CS"/>
</dbReference>
<dbReference type="Proteomes" id="UP000183832">
    <property type="component" value="Unassembled WGS sequence"/>
</dbReference>
<sequence>MPAVVSKLLADAVDTYERRGNNVKVISKTILSTAMIAYVVKISYPYIKKRLKQKKSSINNDNANNNNNIKKTKSKFGKNEDEKEVKLKIVQRKIKQPGLNLEFVLQLKHLVEIMIPRLVCRETGLLGVHTLCLISRTFLSIYVAAMEGAIVKYIVRKDVKNFIWMLMKWFGIAIPATFINSMIRYLENKLALAFRTRLVEHAYKQYFTNQTYYKVSNLDGRIQNADHLLTEDISIFASSVAHLYSHLTKPCFDLMLIGLSLAHSSYKMKANIVNGPLLGFFVISTTAHIMRIVSPKFGQLVSEEANRNGYLRHIHSRIITNAEEIAFYGGHKVEHLQLSDAYSRLCRQMNKIYSQKLWFVMVEQFFMKYVWSGTGMVMVSLPILTTSNLSKDGPSNEDNNNGSRVSERTQYFTTARNLLISGADAVERLMSSYKEIVALAGYTSRVSGMFQVFDDVSIGVYKKTMVADETTTQGIIEFRNGQPVAKGKVIYIDDLENMSIILKDVPVVTPNCDIVVPKLTLKIEPGMHLLITGPNGCGKSSLFRILSGLWPIYDGELYLPKSCENKPCMFYIPQRPYMSIGSLREQIIYPDTLEDMMNKQISEDKLREILKIVSLDYIATRDSFDEIRDWKDTLSGGEKQRMAIARLFYHKPHYALLDECTSAVSIDVESSIYETAKNMGITLLTITHRPTLWKFHTKILKFDGMGGWVFETLNNDS</sequence>
<evidence type="ECO:0000256" key="3">
    <source>
        <dbReference type="ARBA" id="ARBA00022448"/>
    </source>
</evidence>
<dbReference type="Gene3D" id="1.20.1560.10">
    <property type="entry name" value="ABC transporter type 1, transmembrane domain"/>
    <property type="match status" value="1"/>
</dbReference>
<dbReference type="PROSITE" id="PS50893">
    <property type="entry name" value="ABC_TRANSPORTER_2"/>
    <property type="match status" value="1"/>
</dbReference>
<dbReference type="GO" id="GO:0140359">
    <property type="term" value="F:ABC-type transporter activity"/>
    <property type="evidence" value="ECO:0007669"/>
    <property type="project" value="InterPro"/>
</dbReference>
<evidence type="ECO:0000256" key="1">
    <source>
        <dbReference type="ARBA" id="ARBA00004585"/>
    </source>
</evidence>
<feature type="transmembrane region" description="Helical" evidence="10">
    <location>
        <begin position="165"/>
        <end position="186"/>
    </location>
</feature>
<evidence type="ECO:0000256" key="8">
    <source>
        <dbReference type="ARBA" id="ARBA00023136"/>
    </source>
</evidence>
<evidence type="ECO:0000256" key="10">
    <source>
        <dbReference type="SAM" id="Phobius"/>
    </source>
</evidence>
<feature type="transmembrane region" description="Helical" evidence="10">
    <location>
        <begin position="124"/>
        <end position="145"/>
    </location>
</feature>
<dbReference type="STRING" id="568069.A0A1J1HX65"/>
<dbReference type="AlphaFoldDB" id="A0A1J1HX65"/>
<evidence type="ECO:0000313" key="13">
    <source>
        <dbReference type="EMBL" id="CRK91118.1"/>
    </source>
</evidence>
<dbReference type="GO" id="GO:0007031">
    <property type="term" value="P:peroxisome organization"/>
    <property type="evidence" value="ECO:0007669"/>
    <property type="project" value="TreeGrafter"/>
</dbReference>
<feature type="domain" description="ABC transporter" evidence="11">
    <location>
        <begin position="500"/>
        <end position="713"/>
    </location>
</feature>
<dbReference type="GO" id="GO:0042760">
    <property type="term" value="P:very long-chain fatty acid catabolic process"/>
    <property type="evidence" value="ECO:0007669"/>
    <property type="project" value="TreeGrafter"/>
</dbReference>
<accession>A0A1J1HX65</accession>
<keyword evidence="5" id="KW-0547">Nucleotide-binding</keyword>
<dbReference type="InterPro" id="IPR027417">
    <property type="entry name" value="P-loop_NTPase"/>
</dbReference>
<dbReference type="FunFam" id="3.40.50.300:FF:000636">
    <property type="entry name" value="ATP-binding cassette sub-family D member 3"/>
    <property type="match status" value="1"/>
</dbReference>
<protein>
    <submittedName>
        <fullName evidence="13">CLUMA_CG004806, isoform A</fullName>
    </submittedName>
</protein>
<feature type="domain" description="ABC transmembrane type-1" evidence="12">
    <location>
        <begin position="130"/>
        <end position="367"/>
    </location>
</feature>
<gene>
    <name evidence="13" type="ORF">CLUMA_CG004806</name>
</gene>
<evidence type="ECO:0000256" key="6">
    <source>
        <dbReference type="ARBA" id="ARBA00022840"/>
    </source>
</evidence>
<keyword evidence="3" id="KW-0813">Transport</keyword>
<feature type="transmembrane region" description="Helical" evidence="10">
    <location>
        <begin position="25"/>
        <end position="47"/>
    </location>
</feature>
<comment type="subcellular location">
    <subcellularLocation>
        <location evidence="1">Peroxisome membrane</location>
        <topology evidence="1">Multi-pass membrane protein</topology>
    </subcellularLocation>
</comment>
<organism evidence="13 14">
    <name type="scientific">Clunio marinus</name>
    <dbReference type="NCBI Taxonomy" id="568069"/>
    <lineage>
        <taxon>Eukaryota</taxon>
        <taxon>Metazoa</taxon>
        <taxon>Ecdysozoa</taxon>
        <taxon>Arthropoda</taxon>
        <taxon>Hexapoda</taxon>
        <taxon>Insecta</taxon>
        <taxon>Pterygota</taxon>
        <taxon>Neoptera</taxon>
        <taxon>Endopterygota</taxon>
        <taxon>Diptera</taxon>
        <taxon>Nematocera</taxon>
        <taxon>Chironomoidea</taxon>
        <taxon>Chironomidae</taxon>
        <taxon>Clunio</taxon>
    </lineage>
</organism>
<keyword evidence="7 10" id="KW-1133">Transmembrane helix</keyword>
<keyword evidence="6" id="KW-0067">ATP-binding</keyword>
<dbReference type="InterPro" id="IPR011527">
    <property type="entry name" value="ABC1_TM_dom"/>
</dbReference>
<dbReference type="PROSITE" id="PS50929">
    <property type="entry name" value="ABC_TM1F"/>
    <property type="match status" value="1"/>
</dbReference>
<evidence type="ECO:0000313" key="14">
    <source>
        <dbReference type="Proteomes" id="UP000183832"/>
    </source>
</evidence>